<protein>
    <submittedName>
        <fullName evidence="2">Uncharacterized protein</fullName>
    </submittedName>
</protein>
<organism evidence="2 3">
    <name type="scientific">Lipingzhangella halophila</name>
    <dbReference type="NCBI Taxonomy" id="1783352"/>
    <lineage>
        <taxon>Bacteria</taxon>
        <taxon>Bacillati</taxon>
        <taxon>Actinomycetota</taxon>
        <taxon>Actinomycetes</taxon>
        <taxon>Streptosporangiales</taxon>
        <taxon>Nocardiopsidaceae</taxon>
        <taxon>Lipingzhangella</taxon>
    </lineage>
</organism>
<dbReference type="EMBL" id="JACHJT010000001">
    <property type="protein sequence ID" value="MBB4930252.1"/>
    <property type="molecule type" value="Genomic_DNA"/>
</dbReference>
<comment type="caution">
    <text evidence="2">The sequence shown here is derived from an EMBL/GenBank/DDBJ whole genome shotgun (WGS) entry which is preliminary data.</text>
</comment>
<evidence type="ECO:0000256" key="1">
    <source>
        <dbReference type="SAM" id="MobiDB-lite"/>
    </source>
</evidence>
<dbReference type="Proteomes" id="UP000523007">
    <property type="component" value="Unassembled WGS sequence"/>
</dbReference>
<feature type="region of interest" description="Disordered" evidence="1">
    <location>
        <begin position="1"/>
        <end position="21"/>
    </location>
</feature>
<evidence type="ECO:0000313" key="3">
    <source>
        <dbReference type="Proteomes" id="UP000523007"/>
    </source>
</evidence>
<gene>
    <name evidence="2" type="ORF">F4561_001072</name>
</gene>
<dbReference type="AlphaFoldDB" id="A0A7W7W0T5"/>
<evidence type="ECO:0000313" key="2">
    <source>
        <dbReference type="EMBL" id="MBB4930252.1"/>
    </source>
</evidence>
<keyword evidence="3" id="KW-1185">Reference proteome</keyword>
<proteinExistence type="predicted"/>
<reference evidence="2 3" key="1">
    <citation type="submission" date="2020-08" db="EMBL/GenBank/DDBJ databases">
        <title>Sequencing the genomes of 1000 actinobacteria strains.</title>
        <authorList>
            <person name="Klenk H.-P."/>
        </authorList>
    </citation>
    <scope>NUCLEOTIDE SEQUENCE [LARGE SCALE GENOMIC DNA]</scope>
    <source>
        <strain evidence="2 3">DSM 102030</strain>
    </source>
</reference>
<name>A0A7W7W0T5_9ACTN</name>
<accession>A0A7W7W0T5</accession>
<sequence length="64" mass="6931">MGELRSRGAHTNARVVAQGHHPRIMVTGSRLPWSGTALDTHHVDDIGNAVRHRVDADLLGTLAE</sequence>